<keyword evidence="3" id="KW-1185">Reference proteome</keyword>
<proteinExistence type="predicted"/>
<dbReference type="CDD" id="cd12148">
    <property type="entry name" value="fungal_TF_MHR"/>
    <property type="match status" value="1"/>
</dbReference>
<accession>A0ABP0CZY4</accession>
<protein>
    <recommendedName>
        <fullName evidence="4">C6 zinc finger domain containing protein</fullName>
    </recommendedName>
</protein>
<comment type="caution">
    <text evidence="2">The sequence shown here is derived from an EMBL/GenBank/DDBJ whole genome shotgun (WGS) entry which is preliminary data.</text>
</comment>
<name>A0ABP0CZY4_9PEZI</name>
<dbReference type="EMBL" id="CAWUHB010000118">
    <property type="protein sequence ID" value="CAK7236571.1"/>
    <property type="molecule type" value="Genomic_DNA"/>
</dbReference>
<sequence>MVRTYSSNSAILDGYYIYIHPFFPILPAPARVPRDHYQVRLQTQIDEFDDNFKPSSPLSLAIAAILALIPCAEDAVHADRESVVFRRTYCQYLAQATVEGIEMETEIPVSSIEPQRALETDEAMPRAPVNPSLPLELESIVALDILSVYEYAQRGNMKRMQSRAGQALVAAMAQSLHLKGRADEFSEARRRVWWMTYVCVCQGSIVGNSKPTFEVFSSSFTQTFPTLKIDPEAFPHFIQAQQAILSATEFVVELNRALGSQADMTRIFDRMRELEAFLDGLNSQAESWTLSASTTSPMEPSEEVLSRSLRCMARIKINSARIKVHRYCAFFDIPVFTKRHCDLNPAKSADMDEPRHWPSCPCSSLSSASSAPSIATRSDSPHSTPPPAMMPFSSHESAKICLRSALNIAQAFDKLPFPNPAGQRCERGAPCYLSPVSSIVAPRTMPSFACCAMQCAYALLMVRHKTHALYPPGATSSALADSLLGRVQRGLASILATLENYATAFEALGGMRDQIRSAIDAADTHPNNSRGM</sequence>
<evidence type="ECO:0000313" key="2">
    <source>
        <dbReference type="EMBL" id="CAK7236571.1"/>
    </source>
</evidence>
<feature type="compositionally biased region" description="Low complexity" evidence="1">
    <location>
        <begin position="364"/>
        <end position="373"/>
    </location>
</feature>
<dbReference type="Proteomes" id="UP001642405">
    <property type="component" value="Unassembled WGS sequence"/>
</dbReference>
<dbReference type="PANTHER" id="PTHR47431:SF5">
    <property type="entry name" value="ZN(II)2CYS6 TRANSCRIPTION FACTOR (EUROFUNG)"/>
    <property type="match status" value="1"/>
</dbReference>
<gene>
    <name evidence="2" type="ORF">SCUCBS95973_009652</name>
</gene>
<evidence type="ECO:0000256" key="1">
    <source>
        <dbReference type="SAM" id="MobiDB-lite"/>
    </source>
</evidence>
<reference evidence="2 3" key="1">
    <citation type="submission" date="2024-01" db="EMBL/GenBank/DDBJ databases">
        <authorList>
            <person name="Allen C."/>
            <person name="Tagirdzhanova G."/>
        </authorList>
    </citation>
    <scope>NUCLEOTIDE SEQUENCE [LARGE SCALE GENOMIC DNA]</scope>
</reference>
<evidence type="ECO:0008006" key="4">
    <source>
        <dbReference type="Google" id="ProtNLM"/>
    </source>
</evidence>
<feature type="region of interest" description="Disordered" evidence="1">
    <location>
        <begin position="364"/>
        <end position="389"/>
    </location>
</feature>
<evidence type="ECO:0000313" key="3">
    <source>
        <dbReference type="Proteomes" id="UP001642405"/>
    </source>
</evidence>
<dbReference type="PANTHER" id="PTHR47431">
    <property type="entry name" value="ZN(II)2CYS6 TRANSCRIPTION FACTOR (EUROFUNG)-RELATED"/>
    <property type="match status" value="1"/>
</dbReference>
<organism evidence="2 3">
    <name type="scientific">Sporothrix curviconia</name>
    <dbReference type="NCBI Taxonomy" id="1260050"/>
    <lineage>
        <taxon>Eukaryota</taxon>
        <taxon>Fungi</taxon>
        <taxon>Dikarya</taxon>
        <taxon>Ascomycota</taxon>
        <taxon>Pezizomycotina</taxon>
        <taxon>Sordariomycetes</taxon>
        <taxon>Sordariomycetidae</taxon>
        <taxon>Ophiostomatales</taxon>
        <taxon>Ophiostomataceae</taxon>
        <taxon>Sporothrix</taxon>
    </lineage>
</organism>